<dbReference type="GO" id="GO:0030892">
    <property type="term" value="C:mitotic cohesin complex"/>
    <property type="evidence" value="ECO:0007669"/>
    <property type="project" value="TreeGrafter"/>
</dbReference>
<dbReference type="Proteomes" id="UP001163105">
    <property type="component" value="Unassembled WGS sequence"/>
</dbReference>
<comment type="similarity">
    <text evidence="2">Belongs to the rad21 family.</text>
</comment>
<dbReference type="Pfam" id="PF04824">
    <property type="entry name" value="Rad21_Rec8"/>
    <property type="match status" value="1"/>
</dbReference>
<evidence type="ECO:0000259" key="5">
    <source>
        <dbReference type="Pfam" id="PF04824"/>
    </source>
</evidence>
<dbReference type="FunFam" id="1.10.10.580:FF:000004">
    <property type="entry name" value="Double-strand-break repair protein rad21"/>
    <property type="match status" value="1"/>
</dbReference>
<dbReference type="InterPro" id="IPR006910">
    <property type="entry name" value="Rad21_Rec8_N"/>
</dbReference>
<evidence type="ECO:0000256" key="3">
    <source>
        <dbReference type="ARBA" id="ARBA00023242"/>
    </source>
</evidence>
<dbReference type="GO" id="GO:0003682">
    <property type="term" value="F:chromatin binding"/>
    <property type="evidence" value="ECO:0007669"/>
    <property type="project" value="TreeGrafter"/>
</dbReference>
<evidence type="ECO:0000259" key="6">
    <source>
        <dbReference type="Pfam" id="PF04825"/>
    </source>
</evidence>
<dbReference type="Pfam" id="PF04825">
    <property type="entry name" value="Rad21_Rec8_N"/>
    <property type="match status" value="1"/>
</dbReference>
<dbReference type="InterPro" id="IPR023093">
    <property type="entry name" value="ScpA-like_C"/>
</dbReference>
<dbReference type="AlphaFoldDB" id="A0AB34G449"/>
<evidence type="ECO:0000256" key="2">
    <source>
        <dbReference type="ARBA" id="ARBA00009870"/>
    </source>
</evidence>
<dbReference type="InterPro" id="IPR036390">
    <property type="entry name" value="WH_DNA-bd_sf"/>
</dbReference>
<dbReference type="InterPro" id="IPR039781">
    <property type="entry name" value="Rad21/Rec8-like"/>
</dbReference>
<feature type="domain" description="Rad21/Rec8-like protein C-terminal eukaryotic" evidence="5">
    <location>
        <begin position="565"/>
        <end position="603"/>
    </location>
</feature>
<dbReference type="CDD" id="cd21788">
    <property type="entry name" value="Rad21_Rec8_M_SpRad21p-like"/>
    <property type="match status" value="1"/>
</dbReference>
<reference evidence="7" key="1">
    <citation type="submission" date="2023-01" db="EMBL/GenBank/DDBJ databases">
        <title>The growth and conidiation of Purpureocillium lavendulum are regulated by nitrogen source and histone H3K14 acetylation.</title>
        <authorList>
            <person name="Tang P."/>
            <person name="Han J."/>
            <person name="Zhang C."/>
            <person name="Tang P."/>
            <person name="Qi F."/>
            <person name="Zhang K."/>
            <person name="Liang L."/>
        </authorList>
    </citation>
    <scope>NUCLEOTIDE SEQUENCE</scope>
    <source>
        <strain evidence="7">YMF1.00683</strain>
    </source>
</reference>
<organism evidence="7 8">
    <name type="scientific">Purpureocillium lavendulum</name>
    <dbReference type="NCBI Taxonomy" id="1247861"/>
    <lineage>
        <taxon>Eukaryota</taxon>
        <taxon>Fungi</taxon>
        <taxon>Dikarya</taxon>
        <taxon>Ascomycota</taxon>
        <taxon>Pezizomycotina</taxon>
        <taxon>Sordariomycetes</taxon>
        <taxon>Hypocreomycetidae</taxon>
        <taxon>Hypocreales</taxon>
        <taxon>Ophiocordycipitaceae</taxon>
        <taxon>Purpureocillium</taxon>
    </lineage>
</organism>
<keyword evidence="3" id="KW-0539">Nucleus</keyword>
<evidence type="ECO:0000256" key="4">
    <source>
        <dbReference type="SAM" id="MobiDB-lite"/>
    </source>
</evidence>
<dbReference type="PANTHER" id="PTHR12585:SF69">
    <property type="entry name" value="FI11703P"/>
    <property type="match status" value="1"/>
</dbReference>
<dbReference type="GO" id="GO:0007064">
    <property type="term" value="P:mitotic sister chromatid cohesion"/>
    <property type="evidence" value="ECO:0007669"/>
    <property type="project" value="TreeGrafter"/>
</dbReference>
<dbReference type="GO" id="GO:0005634">
    <property type="term" value="C:nucleus"/>
    <property type="evidence" value="ECO:0007669"/>
    <property type="project" value="UniProtKB-SubCell"/>
</dbReference>
<proteinExistence type="inferred from homology"/>
<feature type="domain" description="Rad21/Rec8-like protein N-terminal" evidence="6">
    <location>
        <begin position="33"/>
        <end position="133"/>
    </location>
</feature>
<dbReference type="InterPro" id="IPR006909">
    <property type="entry name" value="Rad21/Rec8_C_eu"/>
</dbReference>
<feature type="region of interest" description="Disordered" evidence="4">
    <location>
        <begin position="456"/>
        <end position="475"/>
    </location>
</feature>
<protein>
    <submittedName>
        <fullName evidence="7">MCD1/ SCC1/Rad21 protein</fullName>
    </submittedName>
</protein>
<keyword evidence="8" id="KW-1185">Reference proteome</keyword>
<dbReference type="PANTHER" id="PTHR12585">
    <property type="entry name" value="SCC1 / RAD21 FAMILY MEMBER"/>
    <property type="match status" value="1"/>
</dbReference>
<name>A0AB34G449_9HYPO</name>
<sequence length="652" mass="71288">MASLPTVCIAACLFSARRSRRPVAPCRAAVAAMFYSETLLNKSGPLARVWLSANLERKLSKNHILQSNVTDSVEAIITPNQAPMALRLSGQLLLGVVRIYQRKTRYLLDDCNEAMMKIKMAFRSSGNNDLAANLQVSNREALLLPDKITPYDNLELPPPPDASWLLSQVDDVTATPVGRKGRISNNRDINLQEDFDNSQFLQGNTGLDEDDLVPMDDLDLGLDFGIDMDGDPSQSIEMGRDAPAARDFEDDVLSELDIMPRPGKDDSNVLDFGEHGVRIADGEGDIPMGDDDFGFNVDDQSAMPELAGAASFNRARISESPLSDIDEALAREVEEEYSRHNHTDLYEPLDDTEHTLVRRPTQRSKKQKIMTPDDEIALSSSHIKQQQADRHNIIKPSAFLPRDPFLLALMEMQKGGGFVSSVMSEGRGSTWAPELRGMLSLDAIRGISELKRKRDSGIADVDSEQGALKSPRLELGDDTDFGFDGHGLGNQSVAADGTILELGADDEHHDRDMGSPMPAFDETTAPLVHPADSGPVSVGTKHAVHILRDLFGSEAAASAETRKKSQVVFQNLLPEKRTTKAEATKMFFECLVLATKDAIKVEQGPELGAPIRVRGKRGLWGDWAEREAGGEISHQNEPEPAAVSVHAVAVEA</sequence>
<comment type="caution">
    <text evidence="7">The sequence shown here is derived from an EMBL/GenBank/DDBJ whole genome shotgun (WGS) entry which is preliminary data.</text>
</comment>
<dbReference type="GO" id="GO:1990414">
    <property type="term" value="P:replication-born double-strand break repair via sister chromatid exchange"/>
    <property type="evidence" value="ECO:0007669"/>
    <property type="project" value="TreeGrafter"/>
</dbReference>
<gene>
    <name evidence="7" type="primary">SCC1</name>
    <name evidence="7" type="ORF">O9K51_00800</name>
</gene>
<evidence type="ECO:0000256" key="1">
    <source>
        <dbReference type="ARBA" id="ARBA00004123"/>
    </source>
</evidence>
<dbReference type="SUPFAM" id="SSF46785">
    <property type="entry name" value="Winged helix' DNA-binding domain"/>
    <property type="match status" value="1"/>
</dbReference>
<accession>A0AB34G449</accession>
<evidence type="ECO:0000313" key="7">
    <source>
        <dbReference type="EMBL" id="KAJ6446033.1"/>
    </source>
</evidence>
<comment type="subcellular location">
    <subcellularLocation>
        <location evidence="1">Nucleus</location>
    </subcellularLocation>
</comment>
<evidence type="ECO:0000313" key="8">
    <source>
        <dbReference type="Proteomes" id="UP001163105"/>
    </source>
</evidence>
<dbReference type="Gene3D" id="1.10.10.580">
    <property type="entry name" value="Structural maintenance of chromosome 1. Chain E"/>
    <property type="match status" value="1"/>
</dbReference>
<dbReference type="EMBL" id="JAQHRD010000001">
    <property type="protein sequence ID" value="KAJ6446033.1"/>
    <property type="molecule type" value="Genomic_DNA"/>
</dbReference>